<protein>
    <recommendedName>
        <fullName evidence="1">ThuA-like domain-containing protein</fullName>
    </recommendedName>
</protein>
<sequence length="209" mass="22839">MNLLLITGGQHPYEESTPVLQAFVREAGHTVTLSESAEELADDLSIFDAIVLNTLRQEATNNDLTEAQREGLEGYVSGGGSLLSIHISAASCPDWSQAKKITGGGWVLGESWHPPFGWFQVYVDDTDHPVTKGVSDFWTYDECYCGLDIQPGVDIFMHGIVKGENKPLGWSHQFGQGKVANIALGHAGSSQQHPQFQKLILNALNYLNN</sequence>
<dbReference type="Gene3D" id="3.40.50.880">
    <property type="match status" value="1"/>
</dbReference>
<dbReference type="PANTHER" id="PTHR40469">
    <property type="entry name" value="SECRETED GLYCOSYL HYDROLASE"/>
    <property type="match status" value="1"/>
</dbReference>
<dbReference type="AlphaFoldDB" id="A0A381VEJ3"/>
<gene>
    <name evidence="2" type="ORF">METZ01_LOCUS91576</name>
</gene>
<dbReference type="SUPFAM" id="SSF52317">
    <property type="entry name" value="Class I glutamine amidotransferase-like"/>
    <property type="match status" value="1"/>
</dbReference>
<evidence type="ECO:0000259" key="1">
    <source>
        <dbReference type="Pfam" id="PF06283"/>
    </source>
</evidence>
<dbReference type="InterPro" id="IPR029010">
    <property type="entry name" value="ThuA-like"/>
</dbReference>
<dbReference type="Pfam" id="PF06283">
    <property type="entry name" value="ThuA"/>
    <property type="match status" value="1"/>
</dbReference>
<reference evidence="2" key="1">
    <citation type="submission" date="2018-05" db="EMBL/GenBank/DDBJ databases">
        <authorList>
            <person name="Lanie J.A."/>
            <person name="Ng W.-L."/>
            <person name="Kazmierczak K.M."/>
            <person name="Andrzejewski T.M."/>
            <person name="Davidsen T.M."/>
            <person name="Wayne K.J."/>
            <person name="Tettelin H."/>
            <person name="Glass J.I."/>
            <person name="Rusch D."/>
            <person name="Podicherti R."/>
            <person name="Tsui H.-C.T."/>
            <person name="Winkler M.E."/>
        </authorList>
    </citation>
    <scope>NUCLEOTIDE SEQUENCE</scope>
</reference>
<evidence type="ECO:0000313" key="2">
    <source>
        <dbReference type="EMBL" id="SVA38722.1"/>
    </source>
</evidence>
<accession>A0A381VEJ3</accession>
<name>A0A381VEJ3_9ZZZZ</name>
<feature type="domain" description="ThuA-like" evidence="1">
    <location>
        <begin position="7"/>
        <end position="206"/>
    </location>
</feature>
<organism evidence="2">
    <name type="scientific">marine metagenome</name>
    <dbReference type="NCBI Taxonomy" id="408172"/>
    <lineage>
        <taxon>unclassified sequences</taxon>
        <taxon>metagenomes</taxon>
        <taxon>ecological metagenomes</taxon>
    </lineage>
</organism>
<dbReference type="InterPro" id="IPR029062">
    <property type="entry name" value="Class_I_gatase-like"/>
</dbReference>
<dbReference type="EMBL" id="UINC01008611">
    <property type="protein sequence ID" value="SVA38722.1"/>
    <property type="molecule type" value="Genomic_DNA"/>
</dbReference>
<dbReference type="PANTHER" id="PTHR40469:SF2">
    <property type="entry name" value="GALACTOSE-BINDING DOMAIN-LIKE SUPERFAMILY PROTEIN"/>
    <property type="match status" value="1"/>
</dbReference>
<proteinExistence type="predicted"/>